<dbReference type="InterPro" id="IPR012337">
    <property type="entry name" value="RNaseH-like_sf"/>
</dbReference>
<reference evidence="2 3" key="1">
    <citation type="journal article" date="2019" name="Plant Biotechnol. J.">
        <title>The red bayberry genome and genetic basis of sex determination.</title>
        <authorList>
            <person name="Jia H.M."/>
            <person name="Jia H.J."/>
            <person name="Cai Q.L."/>
            <person name="Wang Y."/>
            <person name="Zhao H.B."/>
            <person name="Yang W.F."/>
            <person name="Wang G.Y."/>
            <person name="Li Y.H."/>
            <person name="Zhan D.L."/>
            <person name="Shen Y.T."/>
            <person name="Niu Q.F."/>
            <person name="Chang L."/>
            <person name="Qiu J."/>
            <person name="Zhao L."/>
            <person name="Xie H.B."/>
            <person name="Fu W.Y."/>
            <person name="Jin J."/>
            <person name="Li X.W."/>
            <person name="Jiao Y."/>
            <person name="Zhou C.C."/>
            <person name="Tu T."/>
            <person name="Chai C.Y."/>
            <person name="Gao J.L."/>
            <person name="Fan L.J."/>
            <person name="van de Weg E."/>
            <person name="Wang J.Y."/>
            <person name="Gao Z.S."/>
        </authorList>
    </citation>
    <scope>NUCLEOTIDE SEQUENCE [LARGE SCALE GENOMIC DNA]</scope>
    <source>
        <tissue evidence="2">Leaves</tissue>
    </source>
</reference>
<dbReference type="InterPro" id="IPR002156">
    <property type="entry name" value="RNaseH_domain"/>
</dbReference>
<dbReference type="InterPro" id="IPR036397">
    <property type="entry name" value="RNaseH_sf"/>
</dbReference>
<dbReference type="SUPFAM" id="SSF53098">
    <property type="entry name" value="Ribonuclease H-like"/>
    <property type="match status" value="1"/>
</dbReference>
<feature type="domain" description="RNase H type-1" evidence="1">
    <location>
        <begin position="8"/>
        <end position="95"/>
    </location>
</feature>
<comment type="caution">
    <text evidence="2">The sequence shown here is derived from an EMBL/GenBank/DDBJ whole genome shotgun (WGS) entry which is preliminary data.</text>
</comment>
<dbReference type="GO" id="GO:0004523">
    <property type="term" value="F:RNA-DNA hybrid ribonuclease activity"/>
    <property type="evidence" value="ECO:0007669"/>
    <property type="project" value="InterPro"/>
</dbReference>
<dbReference type="Proteomes" id="UP000516437">
    <property type="component" value="Chromosome 7"/>
</dbReference>
<dbReference type="Pfam" id="PF13456">
    <property type="entry name" value="RVT_3"/>
    <property type="match status" value="1"/>
</dbReference>
<keyword evidence="3" id="KW-1185">Reference proteome</keyword>
<protein>
    <recommendedName>
        <fullName evidence="1">RNase H type-1 domain-containing protein</fullName>
    </recommendedName>
</protein>
<accession>A0A6A1V155</accession>
<dbReference type="GO" id="GO:0003676">
    <property type="term" value="F:nucleic acid binding"/>
    <property type="evidence" value="ECO:0007669"/>
    <property type="project" value="InterPro"/>
</dbReference>
<sequence length="123" mass="14301">MYMEQVQAMDPLLGEAMVAARSVELALAKRWFAVIFETDSKLLWEVVMDGARTPRWKIVDLVDSLRLVFKAQSVWSLYWVPRKLKRQAHLLAKWAARSHRSGFCDVNCIPFHILYCDSDTPLF</sequence>
<name>A0A6A1V155_9ROSI</name>
<evidence type="ECO:0000259" key="1">
    <source>
        <dbReference type="Pfam" id="PF13456"/>
    </source>
</evidence>
<organism evidence="2 3">
    <name type="scientific">Morella rubra</name>
    <name type="common">Chinese bayberry</name>
    <dbReference type="NCBI Taxonomy" id="262757"/>
    <lineage>
        <taxon>Eukaryota</taxon>
        <taxon>Viridiplantae</taxon>
        <taxon>Streptophyta</taxon>
        <taxon>Embryophyta</taxon>
        <taxon>Tracheophyta</taxon>
        <taxon>Spermatophyta</taxon>
        <taxon>Magnoliopsida</taxon>
        <taxon>eudicotyledons</taxon>
        <taxon>Gunneridae</taxon>
        <taxon>Pentapetalae</taxon>
        <taxon>rosids</taxon>
        <taxon>fabids</taxon>
        <taxon>Fagales</taxon>
        <taxon>Myricaceae</taxon>
        <taxon>Morella</taxon>
    </lineage>
</organism>
<gene>
    <name evidence="2" type="ORF">CJ030_MR7G027599</name>
</gene>
<evidence type="ECO:0000313" key="2">
    <source>
        <dbReference type="EMBL" id="KAB1206399.1"/>
    </source>
</evidence>
<dbReference type="Gene3D" id="3.30.420.10">
    <property type="entry name" value="Ribonuclease H-like superfamily/Ribonuclease H"/>
    <property type="match status" value="1"/>
</dbReference>
<dbReference type="AlphaFoldDB" id="A0A6A1V155"/>
<proteinExistence type="predicted"/>
<evidence type="ECO:0000313" key="3">
    <source>
        <dbReference type="Proteomes" id="UP000516437"/>
    </source>
</evidence>
<dbReference type="EMBL" id="RXIC02000025">
    <property type="protein sequence ID" value="KAB1206399.1"/>
    <property type="molecule type" value="Genomic_DNA"/>
</dbReference>